<dbReference type="Proteomes" id="UP000290517">
    <property type="component" value="Unassembled WGS sequence"/>
</dbReference>
<dbReference type="CDD" id="cd20070">
    <property type="entry name" value="5TM_YidC_Alb3"/>
    <property type="match status" value="1"/>
</dbReference>
<evidence type="ECO:0000313" key="22">
    <source>
        <dbReference type="Proteomes" id="UP000289805"/>
    </source>
</evidence>
<reference evidence="22 23" key="1">
    <citation type="submission" date="2019-01" db="EMBL/GenBank/DDBJ databases">
        <title>Oerskovia turbata Genome sequencing and assembly.</title>
        <authorList>
            <person name="Dou T."/>
        </authorList>
    </citation>
    <scope>NUCLEOTIDE SEQUENCE [LARGE SCALE GENOMIC DNA]</scope>
    <source>
        <strain evidence="21 22">JCM12123</strain>
        <strain evidence="20 23">JCM3160</strain>
    </source>
</reference>
<keyword evidence="23" id="KW-1185">Reference proteome</keyword>
<evidence type="ECO:0000256" key="14">
    <source>
        <dbReference type="ARBA" id="ARBA00033245"/>
    </source>
</evidence>
<comment type="function">
    <text evidence="11">Required for the insertion and/or proper folding and/or complex formation of integral membrane proteins into the membrane. Involved in integration of membrane proteins that insert both dependently and independently of the Sec translocase complex, as well as at least some lipoproteins. Aids folding of multispanning membrane proteins.</text>
</comment>
<dbReference type="OrthoDB" id="9780552at2"/>
<evidence type="ECO:0000313" key="23">
    <source>
        <dbReference type="Proteomes" id="UP000290517"/>
    </source>
</evidence>
<comment type="caution">
    <text evidence="21">The sequence shown here is derived from an EMBL/GenBank/DDBJ whole genome shotgun (WGS) entry which is preliminary data.</text>
</comment>
<dbReference type="GO" id="GO:0032977">
    <property type="term" value="F:membrane insertase activity"/>
    <property type="evidence" value="ECO:0007669"/>
    <property type="project" value="InterPro"/>
</dbReference>
<feature type="region of interest" description="Disordered" evidence="17">
    <location>
        <begin position="1"/>
        <end position="85"/>
    </location>
</feature>
<evidence type="ECO:0000256" key="6">
    <source>
        <dbReference type="ARBA" id="ARBA00022692"/>
    </source>
</evidence>
<keyword evidence="10" id="KW-0143">Chaperone</keyword>
<keyword evidence="9 18" id="KW-0472">Membrane</keyword>
<evidence type="ECO:0000313" key="21">
    <source>
        <dbReference type="EMBL" id="RXR34917.1"/>
    </source>
</evidence>
<dbReference type="STRING" id="1713.GCA_000718325_01773"/>
<dbReference type="NCBIfam" id="TIGR03592">
    <property type="entry name" value="yidC_oxa1_cterm"/>
    <property type="match status" value="1"/>
</dbReference>
<name>A0A4Q1KXJ6_9CELL</name>
<feature type="domain" description="Membrane insertase YidC/Oxa/ALB C-terminal" evidence="19">
    <location>
        <begin position="156"/>
        <end position="375"/>
    </location>
</feature>
<evidence type="ECO:0000256" key="7">
    <source>
        <dbReference type="ARBA" id="ARBA00022927"/>
    </source>
</evidence>
<evidence type="ECO:0000256" key="11">
    <source>
        <dbReference type="ARBA" id="ARBA00025034"/>
    </source>
</evidence>
<evidence type="ECO:0000256" key="12">
    <source>
        <dbReference type="ARBA" id="ARBA00026028"/>
    </source>
</evidence>
<evidence type="ECO:0000256" key="1">
    <source>
        <dbReference type="ARBA" id="ARBA00004651"/>
    </source>
</evidence>
<feature type="transmembrane region" description="Helical" evidence="18">
    <location>
        <begin position="337"/>
        <end position="361"/>
    </location>
</feature>
<dbReference type="PANTHER" id="PTHR12428:SF65">
    <property type="entry name" value="CYTOCHROME C OXIDASE ASSEMBLY PROTEIN COX18, MITOCHONDRIAL"/>
    <property type="match status" value="1"/>
</dbReference>
<comment type="similarity">
    <text evidence="2">Belongs to the OXA1/ALB3/YidC family. Type 1 subfamily.</text>
</comment>
<evidence type="ECO:0000256" key="3">
    <source>
        <dbReference type="ARBA" id="ARBA00015325"/>
    </source>
</evidence>
<keyword evidence="5" id="KW-1003">Cell membrane</keyword>
<dbReference type="Pfam" id="PF02096">
    <property type="entry name" value="60KD_IMP"/>
    <property type="match status" value="1"/>
</dbReference>
<feature type="transmembrane region" description="Helical" evidence="18">
    <location>
        <begin position="154"/>
        <end position="177"/>
    </location>
</feature>
<evidence type="ECO:0000256" key="2">
    <source>
        <dbReference type="ARBA" id="ARBA00010527"/>
    </source>
</evidence>
<feature type="transmembrane region" description="Helical" evidence="18">
    <location>
        <begin position="227"/>
        <end position="247"/>
    </location>
</feature>
<proteinExistence type="inferred from homology"/>
<dbReference type="AlphaFoldDB" id="A0A4Q1KXJ6"/>
<evidence type="ECO:0000256" key="16">
    <source>
        <dbReference type="RuleBase" id="RU003945"/>
    </source>
</evidence>
<organism evidence="21 22">
    <name type="scientific">Oerskovia turbata</name>
    <dbReference type="NCBI Taxonomy" id="1713"/>
    <lineage>
        <taxon>Bacteria</taxon>
        <taxon>Bacillati</taxon>
        <taxon>Actinomycetota</taxon>
        <taxon>Actinomycetes</taxon>
        <taxon>Micrococcales</taxon>
        <taxon>Cellulomonadaceae</taxon>
        <taxon>Oerskovia</taxon>
    </lineage>
</organism>
<dbReference type="InterPro" id="IPR047196">
    <property type="entry name" value="YidC_ALB_C"/>
</dbReference>
<evidence type="ECO:0000259" key="19">
    <source>
        <dbReference type="Pfam" id="PF02096"/>
    </source>
</evidence>
<evidence type="ECO:0000313" key="20">
    <source>
        <dbReference type="EMBL" id="RXR24879.1"/>
    </source>
</evidence>
<dbReference type="GO" id="GO:0015031">
    <property type="term" value="P:protein transport"/>
    <property type="evidence" value="ECO:0007669"/>
    <property type="project" value="UniProtKB-KW"/>
</dbReference>
<evidence type="ECO:0000256" key="4">
    <source>
        <dbReference type="ARBA" id="ARBA00022448"/>
    </source>
</evidence>
<keyword evidence="8 18" id="KW-1133">Transmembrane helix</keyword>
<dbReference type="EMBL" id="SDJR01000008">
    <property type="protein sequence ID" value="RXR24879.1"/>
    <property type="molecule type" value="Genomic_DNA"/>
</dbReference>
<dbReference type="GO" id="GO:0005886">
    <property type="term" value="C:plasma membrane"/>
    <property type="evidence" value="ECO:0007669"/>
    <property type="project" value="UniProtKB-SubCell"/>
</dbReference>
<dbReference type="EMBL" id="SDJQ01000009">
    <property type="protein sequence ID" value="RXR34917.1"/>
    <property type="molecule type" value="Genomic_DNA"/>
</dbReference>
<evidence type="ECO:0000256" key="8">
    <source>
        <dbReference type="ARBA" id="ARBA00022989"/>
    </source>
</evidence>
<gene>
    <name evidence="21" type="primary">yidC</name>
    <name evidence="20" type="ORF">EQW73_13740</name>
    <name evidence="21" type="ORF">EQW78_06840</name>
</gene>
<evidence type="ECO:0000256" key="5">
    <source>
        <dbReference type="ARBA" id="ARBA00022475"/>
    </source>
</evidence>
<keyword evidence="6 16" id="KW-0812">Transmembrane</keyword>
<comment type="subcellular location">
    <subcellularLocation>
        <location evidence="1">Cell membrane</location>
        <topology evidence="1">Multi-pass membrane protein</topology>
    </subcellularLocation>
    <subcellularLocation>
        <location evidence="16">Membrane</location>
        <topology evidence="16">Multi-pass membrane protein</topology>
    </subcellularLocation>
</comment>
<evidence type="ECO:0000256" key="18">
    <source>
        <dbReference type="SAM" id="Phobius"/>
    </source>
</evidence>
<dbReference type="PANTHER" id="PTHR12428">
    <property type="entry name" value="OXA1"/>
    <property type="match status" value="1"/>
</dbReference>
<evidence type="ECO:0000256" key="10">
    <source>
        <dbReference type="ARBA" id="ARBA00023186"/>
    </source>
</evidence>
<accession>A0A4Q1KXJ6</accession>
<sequence length="428" mass="44832">MSSPCSVRRRSPPPPGRSASRSRASRSRSCCCSRCPSAPSPCRCPHPCASTAPRPPDGPSRERRERARSRAPPEPPALAPSRRRSGALPVPAELARELHAPPPLHPQESTVPVVDALTHALSTLVHPIQLVVAWILVRLHSALTALGLDPAGGAAWGLAIVGLVVIVRLVLVPLVVVQVRGMRAMRLASPEIRRIQERYRGKSDPASRDAARREQQELMARTGANPLAGCLPILVQAPVLFALYSVLSGIGRQVPVGALTGDLVREADAATLLGAPLSGTLTGAFTGGAAAGSLAGVLVPAVLIVVMYAAQVLTQRLSARAHPVDPTSPLARQQGTFAFVLPAVSAVVAVGFPVGVVLYWATSSLWGLGQQLVIGRLVPSGDQDVARASRPATAEVPADEPTGPAVSARVGGQRQQPRRGTTRRARRG</sequence>
<evidence type="ECO:0000256" key="9">
    <source>
        <dbReference type="ARBA" id="ARBA00023136"/>
    </source>
</evidence>
<dbReference type="GO" id="GO:0051205">
    <property type="term" value="P:protein insertion into membrane"/>
    <property type="evidence" value="ECO:0007669"/>
    <property type="project" value="TreeGrafter"/>
</dbReference>
<dbReference type="Proteomes" id="UP000289805">
    <property type="component" value="Unassembled WGS sequence"/>
</dbReference>
<evidence type="ECO:0000256" key="13">
    <source>
        <dbReference type="ARBA" id="ARBA00031538"/>
    </source>
</evidence>
<feature type="compositionally biased region" description="Basic residues" evidence="17">
    <location>
        <begin position="416"/>
        <end position="428"/>
    </location>
</feature>
<protein>
    <recommendedName>
        <fullName evidence="3">Membrane protein insertase YidC</fullName>
    </recommendedName>
    <alternativeName>
        <fullName evidence="15">Foldase YidC</fullName>
    </alternativeName>
    <alternativeName>
        <fullName evidence="14">Membrane integrase YidC</fullName>
    </alternativeName>
    <alternativeName>
        <fullName evidence="13">Membrane protein YidC</fullName>
    </alternativeName>
</protein>
<keyword evidence="4" id="KW-0813">Transport</keyword>
<feature type="transmembrane region" description="Helical" evidence="18">
    <location>
        <begin position="289"/>
        <end position="310"/>
    </location>
</feature>
<dbReference type="InterPro" id="IPR028055">
    <property type="entry name" value="YidC/Oxa/ALB_C"/>
</dbReference>
<feature type="region of interest" description="Disordered" evidence="17">
    <location>
        <begin position="385"/>
        <end position="428"/>
    </location>
</feature>
<comment type="subunit">
    <text evidence="12">Interacts with the Sec translocase complex via SecD. Specifically interacts with transmembrane segments of nascent integral membrane proteins during membrane integration.</text>
</comment>
<keyword evidence="7" id="KW-0653">Protein transport</keyword>
<dbReference type="InterPro" id="IPR001708">
    <property type="entry name" value="YidC/ALB3/OXA1/COX18"/>
</dbReference>
<evidence type="ECO:0000256" key="15">
    <source>
        <dbReference type="ARBA" id="ARBA00033342"/>
    </source>
</evidence>
<evidence type="ECO:0000256" key="17">
    <source>
        <dbReference type="SAM" id="MobiDB-lite"/>
    </source>
</evidence>